<name>A0AAE0G8S3_9CHLO</name>
<reference evidence="9 10" key="1">
    <citation type="journal article" date="2015" name="Genome Biol. Evol.">
        <title>Comparative Genomics of a Bacterivorous Green Alga Reveals Evolutionary Causalities and Consequences of Phago-Mixotrophic Mode of Nutrition.</title>
        <authorList>
            <person name="Burns J.A."/>
            <person name="Paasch A."/>
            <person name="Narechania A."/>
            <person name="Kim E."/>
        </authorList>
    </citation>
    <scope>NUCLEOTIDE SEQUENCE [LARGE SCALE GENOMIC DNA]</scope>
    <source>
        <strain evidence="9 10">PLY_AMNH</strain>
    </source>
</reference>
<organism evidence="9 10">
    <name type="scientific">Cymbomonas tetramitiformis</name>
    <dbReference type="NCBI Taxonomy" id="36881"/>
    <lineage>
        <taxon>Eukaryota</taxon>
        <taxon>Viridiplantae</taxon>
        <taxon>Chlorophyta</taxon>
        <taxon>Pyramimonadophyceae</taxon>
        <taxon>Pyramimonadales</taxon>
        <taxon>Pyramimonadaceae</taxon>
        <taxon>Cymbomonas</taxon>
    </lineage>
</organism>
<dbReference type="PANTHER" id="PTHR43568">
    <property type="entry name" value="P PROTEIN"/>
    <property type="match status" value="1"/>
</dbReference>
<keyword evidence="5 7" id="KW-0472">Membrane</keyword>
<accession>A0AAE0G8S3</accession>
<feature type="transmembrane region" description="Helical" evidence="7">
    <location>
        <begin position="351"/>
        <end position="369"/>
    </location>
</feature>
<evidence type="ECO:0000256" key="3">
    <source>
        <dbReference type="ARBA" id="ARBA00022692"/>
    </source>
</evidence>
<feature type="transmembrane region" description="Helical" evidence="7">
    <location>
        <begin position="282"/>
        <end position="299"/>
    </location>
</feature>
<sequence>MASIAPGGQETDDTELIAPKDGGDDSAVGILTLDSSNETDKAISKQAWAEEAPGKDEGPTIIKFDRRRDLPILGFIVCISLASLLLMSLWSPIERRHDIHTVHMHTYSAVLTSPLYAVSADKSLTIELKENPREAFEIKMAIPCSLVDCGGGSHRRRRRSRHLLTSDVLKDVVHGSQEYTNTTVHFELYYTTASESKMYYSEQLEMEEDEEAELLKEIDLHDYDIPSDSDLSVHIHTDSVDPVALMFQIVQFNSIGANRFPICAVLFITTFILIVSEVIHRVYATILGSLLGLLLLSVTHDVPGIAHVANMIDFGTLMLLFSMMISVHLLSKTGVFQWVAIQIAAYADGNLRLLFFLMANIVGVLSAFLNNVTVVMLVGPVTIRLCQQLKVDPVPFYLAQTISTTIGGTATLIGDPPNVVIGNKLELPFNDFLYYNGPLVIFILPMGTVVLYYFFKDKIPHKVELNLEKLQRDNQITDERALSYVGTLTVMVMFVGLFMSPVHGREPSWFCLLAMFFSCLAVSHHNIRDLLKIVEWDTLLFFGCLFVFVESLAELGFIREIGQALTDIIKSVPQESRLGVALLLVLWVSAIGSAFLESLPYTTTITYILLDMRNNQADELGIDVNKLAWALSVGACVGGIGSIMGSSANLVAMSVSERYSPDQKIKGIGISMLEHFREILKKESTDRC</sequence>
<dbReference type="InterPro" id="IPR051475">
    <property type="entry name" value="Diverse_Ion_Transporter"/>
</dbReference>
<feature type="region of interest" description="Disordered" evidence="6">
    <location>
        <begin position="1"/>
        <end position="30"/>
    </location>
</feature>
<protein>
    <recommendedName>
        <fullName evidence="8">Citrate transporter-like domain-containing protein</fullName>
    </recommendedName>
</protein>
<feature type="transmembrane region" description="Helical" evidence="7">
    <location>
        <begin position="481"/>
        <end position="501"/>
    </location>
</feature>
<evidence type="ECO:0000313" key="10">
    <source>
        <dbReference type="Proteomes" id="UP001190700"/>
    </source>
</evidence>
<evidence type="ECO:0000313" key="9">
    <source>
        <dbReference type="EMBL" id="KAK3273682.1"/>
    </source>
</evidence>
<comment type="subcellular location">
    <subcellularLocation>
        <location evidence="1">Membrane</location>
        <topology evidence="1">Multi-pass membrane protein</topology>
    </subcellularLocation>
</comment>
<dbReference type="CDD" id="cd01116">
    <property type="entry name" value="P_permease"/>
    <property type="match status" value="1"/>
</dbReference>
<gene>
    <name evidence="9" type="ORF">CYMTET_18091</name>
</gene>
<feature type="transmembrane region" description="Helical" evidence="7">
    <location>
        <begin position="256"/>
        <end position="275"/>
    </location>
</feature>
<dbReference type="GO" id="GO:0055085">
    <property type="term" value="P:transmembrane transport"/>
    <property type="evidence" value="ECO:0007669"/>
    <property type="project" value="InterPro"/>
</dbReference>
<dbReference type="AlphaFoldDB" id="A0AAE0G8S3"/>
<evidence type="ECO:0000256" key="7">
    <source>
        <dbReference type="SAM" id="Phobius"/>
    </source>
</evidence>
<feature type="transmembrane region" description="Helical" evidence="7">
    <location>
        <begin position="539"/>
        <end position="558"/>
    </location>
</feature>
<evidence type="ECO:0000256" key="5">
    <source>
        <dbReference type="ARBA" id="ARBA00023136"/>
    </source>
</evidence>
<dbReference type="GO" id="GO:0016020">
    <property type="term" value="C:membrane"/>
    <property type="evidence" value="ECO:0007669"/>
    <property type="project" value="UniProtKB-SubCell"/>
</dbReference>
<evidence type="ECO:0000259" key="8">
    <source>
        <dbReference type="Pfam" id="PF03600"/>
    </source>
</evidence>
<feature type="transmembrane region" description="Helical" evidence="7">
    <location>
        <begin position="432"/>
        <end position="455"/>
    </location>
</feature>
<dbReference type="PANTHER" id="PTHR43568:SF1">
    <property type="entry name" value="P PROTEIN"/>
    <property type="match status" value="1"/>
</dbReference>
<comment type="caution">
    <text evidence="9">The sequence shown here is derived from an EMBL/GenBank/DDBJ whole genome shotgun (WGS) entry which is preliminary data.</text>
</comment>
<feature type="transmembrane region" description="Helical" evidence="7">
    <location>
        <begin position="578"/>
        <end position="596"/>
    </location>
</feature>
<evidence type="ECO:0000256" key="1">
    <source>
        <dbReference type="ARBA" id="ARBA00004141"/>
    </source>
</evidence>
<proteinExistence type="predicted"/>
<keyword evidence="10" id="KW-1185">Reference proteome</keyword>
<keyword evidence="3 7" id="KW-0812">Transmembrane</keyword>
<dbReference type="EMBL" id="LGRX02008322">
    <property type="protein sequence ID" value="KAK3273682.1"/>
    <property type="molecule type" value="Genomic_DNA"/>
</dbReference>
<evidence type="ECO:0000256" key="2">
    <source>
        <dbReference type="ARBA" id="ARBA00022448"/>
    </source>
</evidence>
<feature type="transmembrane region" description="Helical" evidence="7">
    <location>
        <begin position="311"/>
        <end position="330"/>
    </location>
</feature>
<feature type="domain" description="Citrate transporter-like" evidence="8">
    <location>
        <begin position="271"/>
        <end position="634"/>
    </location>
</feature>
<dbReference type="Pfam" id="PF03600">
    <property type="entry name" value="CitMHS"/>
    <property type="match status" value="1"/>
</dbReference>
<keyword evidence="2" id="KW-0813">Transport</keyword>
<dbReference type="InterPro" id="IPR004680">
    <property type="entry name" value="Cit_transptr-like_dom"/>
</dbReference>
<feature type="transmembrane region" description="Helical" evidence="7">
    <location>
        <begin position="70"/>
        <end position="90"/>
    </location>
</feature>
<evidence type="ECO:0000256" key="4">
    <source>
        <dbReference type="ARBA" id="ARBA00022989"/>
    </source>
</evidence>
<dbReference type="Proteomes" id="UP001190700">
    <property type="component" value="Unassembled WGS sequence"/>
</dbReference>
<evidence type="ECO:0000256" key="6">
    <source>
        <dbReference type="SAM" id="MobiDB-lite"/>
    </source>
</evidence>
<keyword evidence="4 7" id="KW-1133">Transmembrane helix</keyword>